<accession>A0ABV7T6G9</accession>
<dbReference type="RefSeq" id="WP_386363879.1">
    <property type="nucleotide sequence ID" value="NZ_JBHRXZ010000018.1"/>
</dbReference>
<dbReference type="PANTHER" id="PTHR37953">
    <property type="entry name" value="UPF0127 PROTEIN MJ1496"/>
    <property type="match status" value="1"/>
</dbReference>
<protein>
    <submittedName>
        <fullName evidence="2">DUF192 domain-containing protein</fullName>
    </submittedName>
</protein>
<dbReference type="InterPro" id="IPR003795">
    <property type="entry name" value="DUF192"/>
</dbReference>
<keyword evidence="1" id="KW-0732">Signal</keyword>
<dbReference type="Pfam" id="PF02643">
    <property type="entry name" value="DUF192"/>
    <property type="match status" value="1"/>
</dbReference>
<dbReference type="EMBL" id="JBHRXZ010000018">
    <property type="protein sequence ID" value="MFC3607890.1"/>
    <property type="molecule type" value="Genomic_DNA"/>
</dbReference>
<dbReference type="Proteomes" id="UP001595630">
    <property type="component" value="Unassembled WGS sequence"/>
</dbReference>
<gene>
    <name evidence="2" type="ORF">ACFOMF_08895</name>
</gene>
<comment type="caution">
    <text evidence="2">The sequence shown here is derived from an EMBL/GenBank/DDBJ whole genome shotgun (WGS) entry which is preliminary data.</text>
</comment>
<evidence type="ECO:0000313" key="2">
    <source>
        <dbReference type="EMBL" id="MFC3607890.1"/>
    </source>
</evidence>
<name>A0ABV7T6G9_9GAMM</name>
<evidence type="ECO:0000313" key="3">
    <source>
        <dbReference type="Proteomes" id="UP001595630"/>
    </source>
</evidence>
<dbReference type="InterPro" id="IPR038695">
    <property type="entry name" value="Saro_0823-like_sf"/>
</dbReference>
<dbReference type="Gene3D" id="2.60.120.1140">
    <property type="entry name" value="Protein of unknown function DUF192"/>
    <property type="match status" value="1"/>
</dbReference>
<feature type="signal peptide" evidence="1">
    <location>
        <begin position="1"/>
        <end position="21"/>
    </location>
</feature>
<feature type="chain" id="PRO_5045848783" evidence="1">
    <location>
        <begin position="22"/>
        <end position="140"/>
    </location>
</feature>
<reference evidence="3" key="1">
    <citation type="journal article" date="2019" name="Int. J. Syst. Evol. Microbiol.">
        <title>The Global Catalogue of Microorganisms (GCM) 10K type strain sequencing project: providing services to taxonomists for standard genome sequencing and annotation.</title>
        <authorList>
            <consortium name="The Broad Institute Genomics Platform"/>
            <consortium name="The Broad Institute Genome Sequencing Center for Infectious Disease"/>
            <person name="Wu L."/>
            <person name="Ma J."/>
        </authorList>
    </citation>
    <scope>NUCLEOTIDE SEQUENCE [LARGE SCALE GENOMIC DNA]</scope>
    <source>
        <strain evidence="3">KCTC 42447</strain>
    </source>
</reference>
<keyword evidence="3" id="KW-1185">Reference proteome</keyword>
<organism evidence="2 3">
    <name type="scientific">Stutzerimonas tarimensis</name>
    <dbReference type="NCBI Taxonomy" id="1507735"/>
    <lineage>
        <taxon>Bacteria</taxon>
        <taxon>Pseudomonadati</taxon>
        <taxon>Pseudomonadota</taxon>
        <taxon>Gammaproteobacteria</taxon>
        <taxon>Pseudomonadales</taxon>
        <taxon>Pseudomonadaceae</taxon>
        <taxon>Stutzerimonas</taxon>
    </lineage>
</organism>
<evidence type="ECO:0000256" key="1">
    <source>
        <dbReference type="SAM" id="SignalP"/>
    </source>
</evidence>
<proteinExistence type="predicted"/>
<sequence length="140" mass="15450">MRAWASAVALCAWLLPGAACAEVSLVFAGQALQVEVAATATERQRGLMERDELGESRGMLFIFPETARQCLWMKNTWLPLSAAFLDEARRVINIVDLHPGDLQLKCSRRPARYAVEANQGWFKAQGVRPGDRVEGLPGQP</sequence>
<dbReference type="PANTHER" id="PTHR37953:SF1">
    <property type="entry name" value="UPF0127 PROTEIN MJ1496"/>
    <property type="match status" value="1"/>
</dbReference>